<accession>A0A168KDS1</accession>
<proteinExistence type="predicted"/>
<dbReference type="EMBL" id="LVJH01000026">
    <property type="protein sequence ID" value="OAB41880.1"/>
    <property type="molecule type" value="Genomic_DNA"/>
</dbReference>
<dbReference type="Gene3D" id="3.40.50.1820">
    <property type="entry name" value="alpha/beta hydrolase"/>
    <property type="match status" value="1"/>
</dbReference>
<feature type="transmembrane region" description="Helical" evidence="1">
    <location>
        <begin position="7"/>
        <end position="24"/>
    </location>
</feature>
<dbReference type="SUPFAM" id="SSF53474">
    <property type="entry name" value="alpha/beta-Hydrolases"/>
    <property type="match status" value="1"/>
</dbReference>
<keyword evidence="1" id="KW-0472">Membrane</keyword>
<sequence>MKKKITIAIMIIILLFGGAGFYILKQHSFAMVEQAVEIQTPQGKLTGTLVLPKNYTGKVGLVLFVHGDGEVDSTLDGDYRHIWERIAAAGYASLSLSKPGIDGSEGNWLDQSIDDRVEEARHAIAWAKAQPMIDATKIGTWGASQAGWVIPKLAGKELLAFNILVGPAINWLSQGEYNTRMEMQHLGYSEADIEKKVAKGRKVRELLRKKAPYDEYVKLVGEKDAMSKKRWAFVMKNFLSDVTDDLRLFRSPVLLFLGEKDINVDSKETEQVYRRLVSPELLTVTVFPDTEHRMMSTQTADSDFRALMISIFAPRQITVPEYLDKIEQFLKELPQSK</sequence>
<dbReference type="GO" id="GO:0052689">
    <property type="term" value="F:carboxylic ester hydrolase activity"/>
    <property type="evidence" value="ECO:0007669"/>
    <property type="project" value="TreeGrafter"/>
</dbReference>
<evidence type="ECO:0000313" key="3">
    <source>
        <dbReference type="EMBL" id="OAB41880.1"/>
    </source>
</evidence>
<keyword evidence="1" id="KW-1133">Transmembrane helix</keyword>
<comment type="caution">
    <text evidence="3">The sequence shown here is derived from an EMBL/GenBank/DDBJ whole genome shotgun (WGS) entry which is preliminary data.</text>
</comment>
<gene>
    <name evidence="3" type="ORF">PGLA_14895</name>
</gene>
<dbReference type="PANTHER" id="PTHR43265">
    <property type="entry name" value="ESTERASE ESTD"/>
    <property type="match status" value="1"/>
</dbReference>
<dbReference type="STRING" id="494026.PGLA_14895"/>
<dbReference type="InterPro" id="IPR053145">
    <property type="entry name" value="AB_hydrolase_Est10"/>
</dbReference>
<dbReference type="InterPro" id="IPR029058">
    <property type="entry name" value="AB_hydrolase_fold"/>
</dbReference>
<keyword evidence="3" id="KW-0378">Hydrolase</keyword>
<evidence type="ECO:0000313" key="4">
    <source>
        <dbReference type="Proteomes" id="UP000076967"/>
    </source>
</evidence>
<dbReference type="OrthoDB" id="9809549at2"/>
<evidence type="ECO:0000256" key="1">
    <source>
        <dbReference type="SAM" id="Phobius"/>
    </source>
</evidence>
<reference evidence="3 4" key="1">
    <citation type="submission" date="2016-03" db="EMBL/GenBank/DDBJ databases">
        <title>Draft genome sequence of Paenibacillus glacialis DSM 22343.</title>
        <authorList>
            <person name="Shin S.-K."/>
            <person name="Yi H."/>
        </authorList>
    </citation>
    <scope>NUCLEOTIDE SEQUENCE [LARGE SCALE GENOMIC DNA]</scope>
    <source>
        <strain evidence="3 4">DSM 22343</strain>
    </source>
</reference>
<name>A0A168KDS1_9BACL</name>
<evidence type="ECO:0000259" key="2">
    <source>
        <dbReference type="Pfam" id="PF12146"/>
    </source>
</evidence>
<organism evidence="3 4">
    <name type="scientific">Paenibacillus glacialis</name>
    <dbReference type="NCBI Taxonomy" id="494026"/>
    <lineage>
        <taxon>Bacteria</taxon>
        <taxon>Bacillati</taxon>
        <taxon>Bacillota</taxon>
        <taxon>Bacilli</taxon>
        <taxon>Bacillales</taxon>
        <taxon>Paenibacillaceae</taxon>
        <taxon>Paenibacillus</taxon>
    </lineage>
</organism>
<protein>
    <submittedName>
        <fullName evidence="3">Alpha/beta hydrolase</fullName>
    </submittedName>
</protein>
<dbReference type="Proteomes" id="UP000076967">
    <property type="component" value="Unassembled WGS sequence"/>
</dbReference>
<keyword evidence="1" id="KW-0812">Transmembrane</keyword>
<dbReference type="InterPro" id="IPR022742">
    <property type="entry name" value="Hydrolase_4"/>
</dbReference>
<dbReference type="RefSeq" id="WP_068534063.1">
    <property type="nucleotide sequence ID" value="NZ_LVJH01000026.1"/>
</dbReference>
<dbReference type="AlphaFoldDB" id="A0A168KDS1"/>
<keyword evidence="4" id="KW-1185">Reference proteome</keyword>
<feature type="domain" description="Serine aminopeptidase S33" evidence="2">
    <location>
        <begin position="60"/>
        <end position="295"/>
    </location>
</feature>
<dbReference type="PANTHER" id="PTHR43265:SF1">
    <property type="entry name" value="ESTERASE ESTD"/>
    <property type="match status" value="1"/>
</dbReference>
<dbReference type="Pfam" id="PF12146">
    <property type="entry name" value="Hydrolase_4"/>
    <property type="match status" value="1"/>
</dbReference>